<evidence type="ECO:0000256" key="1">
    <source>
        <dbReference type="SAM" id="MobiDB-lite"/>
    </source>
</evidence>
<gene>
    <name evidence="3" type="ORF">A0U92_02810</name>
</gene>
<reference evidence="3 4" key="1">
    <citation type="submission" date="2016-03" db="EMBL/GenBank/DDBJ databases">
        <title>Acetic acid bacteria sequencing.</title>
        <authorList>
            <person name="Brandt J."/>
            <person name="Jakob F."/>
            <person name="Vogel R.F."/>
        </authorList>
    </citation>
    <scope>NUCLEOTIDE SEQUENCE [LARGE SCALE GENOMIC DNA]</scope>
    <source>
        <strain evidence="3 4">TMW2.1153</strain>
    </source>
</reference>
<evidence type="ECO:0000259" key="2">
    <source>
        <dbReference type="Pfam" id="PF14411"/>
    </source>
</evidence>
<feature type="compositionally biased region" description="Basic and acidic residues" evidence="1">
    <location>
        <begin position="147"/>
        <end position="157"/>
    </location>
</feature>
<dbReference type="Proteomes" id="UP000188937">
    <property type="component" value="Chromosome"/>
</dbReference>
<dbReference type="STRING" id="435.A0U92_02810"/>
<dbReference type="Pfam" id="PF14411">
    <property type="entry name" value="LHH"/>
    <property type="match status" value="1"/>
</dbReference>
<dbReference type="OrthoDB" id="6043530at2"/>
<dbReference type="EMBL" id="CP014692">
    <property type="protein sequence ID" value="AQS86217.1"/>
    <property type="molecule type" value="Genomic_DNA"/>
</dbReference>
<feature type="region of interest" description="Disordered" evidence="1">
    <location>
        <begin position="135"/>
        <end position="157"/>
    </location>
</feature>
<dbReference type="InterPro" id="IPR026834">
    <property type="entry name" value="LHH"/>
</dbReference>
<sequence>MLPIERSRDLSPLAKLAKQMPDLCRDVKQLDRPISLTQENRRELLPELSETTRERLKEKEYTDDVIDAIGSEPEAKIYEDANLKCKDINGKNVLIRTDIDYDQKDLLGQTNLQRMEDGRPPLDANQKPIELHHIGQKPDSPLAELTGNEHRANGNDNILHNKIDKSQIIREDFGLERAHHWKARANQIKNTP</sequence>
<dbReference type="AlphaFoldDB" id="A0A1U9KKA7"/>
<name>A0A1U9KKA7_ACEAC</name>
<protein>
    <recommendedName>
        <fullName evidence="2">LHH domain-containing protein</fullName>
    </recommendedName>
</protein>
<accession>A0A1U9KKA7</accession>
<evidence type="ECO:0000313" key="4">
    <source>
        <dbReference type="Proteomes" id="UP000188937"/>
    </source>
</evidence>
<proteinExistence type="predicted"/>
<organism evidence="3 4">
    <name type="scientific">Acetobacter aceti</name>
    <dbReference type="NCBI Taxonomy" id="435"/>
    <lineage>
        <taxon>Bacteria</taxon>
        <taxon>Pseudomonadati</taxon>
        <taxon>Pseudomonadota</taxon>
        <taxon>Alphaproteobacteria</taxon>
        <taxon>Acetobacterales</taxon>
        <taxon>Acetobacteraceae</taxon>
        <taxon>Acetobacter</taxon>
        <taxon>Acetobacter subgen. Acetobacter</taxon>
    </lineage>
</organism>
<dbReference type="KEGG" id="aace:A0U92_02810"/>
<keyword evidence="4" id="KW-1185">Reference proteome</keyword>
<feature type="domain" description="LHH" evidence="2">
    <location>
        <begin position="110"/>
        <end position="187"/>
    </location>
</feature>
<evidence type="ECO:0000313" key="3">
    <source>
        <dbReference type="EMBL" id="AQS86217.1"/>
    </source>
</evidence>